<reference evidence="1 2" key="1">
    <citation type="journal article" date="2006" name="Environ. Microbiol.">
        <title>Whole genome analysis of the marine Bacteroidetes'Gramella forsetii' reveals adaptations to degradation of polymeric organic matter.</title>
        <authorList>
            <person name="Bauer M."/>
            <person name="Kube M."/>
            <person name="Teeling H."/>
            <person name="Richter M."/>
            <person name="Lombardot T."/>
            <person name="Allers E."/>
            <person name="Wuerdemann C.A."/>
            <person name="Quast C."/>
            <person name="Kuhl H."/>
            <person name="Knaust F."/>
            <person name="Woebken D."/>
            <person name="Bischof K."/>
            <person name="Mussmann M."/>
            <person name="Choudhuri J.V."/>
            <person name="Meyer F."/>
            <person name="Reinhardt R."/>
            <person name="Amann R.I."/>
            <person name="Gloeckner F.O."/>
        </authorList>
    </citation>
    <scope>NUCLEOTIDE SEQUENCE [LARGE SCALE GENOMIC DNA]</scope>
    <source>
        <strain evidence="1 2">KT0803</strain>
    </source>
</reference>
<gene>
    <name evidence="1" type="ordered locus">GFO_0437</name>
</gene>
<name>A0LYH6_CHRFK</name>
<dbReference type="AlphaFoldDB" id="A0LYH6"/>
<proteinExistence type="predicted"/>
<protein>
    <submittedName>
        <fullName evidence="1">Uncharacterized protein</fullName>
    </submittedName>
</protein>
<dbReference type="KEGG" id="gfo:GFO_0437"/>
<dbReference type="HOGENOM" id="CLU_2752151_0_0_10"/>
<sequence length="70" mass="7772">MSRAQHLPPGTSPPECHLQLHLNTIKIFSLGAIVAPVFLVFEEFATANPYIKTSLDREGVNDIFHLTTII</sequence>
<evidence type="ECO:0000313" key="2">
    <source>
        <dbReference type="Proteomes" id="UP000000755"/>
    </source>
</evidence>
<organism evidence="1 2">
    <name type="scientific">Christiangramia forsetii (strain DSM 17595 / CGMCC 1.15422 / KT0803)</name>
    <name type="common">Gramella forsetii</name>
    <dbReference type="NCBI Taxonomy" id="411154"/>
    <lineage>
        <taxon>Bacteria</taxon>
        <taxon>Pseudomonadati</taxon>
        <taxon>Bacteroidota</taxon>
        <taxon>Flavobacteriia</taxon>
        <taxon>Flavobacteriales</taxon>
        <taxon>Flavobacteriaceae</taxon>
        <taxon>Christiangramia</taxon>
    </lineage>
</organism>
<dbReference type="EMBL" id="CU207366">
    <property type="protein sequence ID" value="CAL65421.1"/>
    <property type="molecule type" value="Genomic_DNA"/>
</dbReference>
<accession>A0LYH6</accession>
<evidence type="ECO:0000313" key="1">
    <source>
        <dbReference type="EMBL" id="CAL65421.1"/>
    </source>
</evidence>
<dbReference type="Proteomes" id="UP000000755">
    <property type="component" value="Chromosome"/>
</dbReference>